<dbReference type="EMBL" id="RRYP01014842">
    <property type="protein sequence ID" value="TNV75779.1"/>
    <property type="molecule type" value="Genomic_DNA"/>
</dbReference>
<organism evidence="2 3">
    <name type="scientific">Halteria grandinella</name>
    <dbReference type="NCBI Taxonomy" id="5974"/>
    <lineage>
        <taxon>Eukaryota</taxon>
        <taxon>Sar</taxon>
        <taxon>Alveolata</taxon>
        <taxon>Ciliophora</taxon>
        <taxon>Intramacronucleata</taxon>
        <taxon>Spirotrichea</taxon>
        <taxon>Stichotrichia</taxon>
        <taxon>Sporadotrichida</taxon>
        <taxon>Halteriidae</taxon>
        <taxon>Halteria</taxon>
    </lineage>
</organism>
<protein>
    <recommendedName>
        <fullName evidence="4">DUF962 domain-containing protein</fullName>
    </recommendedName>
</protein>
<dbReference type="Proteomes" id="UP000785679">
    <property type="component" value="Unassembled WGS sequence"/>
</dbReference>
<evidence type="ECO:0000256" key="1">
    <source>
        <dbReference type="SAM" id="Phobius"/>
    </source>
</evidence>
<dbReference type="GO" id="GO:0016020">
    <property type="term" value="C:membrane"/>
    <property type="evidence" value="ECO:0007669"/>
    <property type="project" value="GOC"/>
</dbReference>
<dbReference type="PANTHER" id="PTHR28026:SF9">
    <property type="entry name" value="2-HYDROXY-PALMITIC ACID DIOXYGENASE MPO1"/>
    <property type="match status" value="1"/>
</dbReference>
<keyword evidence="1" id="KW-0812">Transmembrane</keyword>
<name>A0A8J8NJD4_HALGN</name>
<dbReference type="OrthoDB" id="2124888at2759"/>
<dbReference type="Pfam" id="PF06127">
    <property type="entry name" value="Mpo1-like"/>
    <property type="match status" value="1"/>
</dbReference>
<feature type="transmembrane region" description="Helical" evidence="1">
    <location>
        <begin position="134"/>
        <end position="154"/>
    </location>
</feature>
<feature type="transmembrane region" description="Helical" evidence="1">
    <location>
        <begin position="72"/>
        <end position="91"/>
    </location>
</feature>
<comment type="caution">
    <text evidence="2">The sequence shown here is derived from an EMBL/GenBank/DDBJ whole genome shotgun (WGS) entry which is preliminary data.</text>
</comment>
<sequence>MTSKQEKIRVSDSPFDFGQFYFSYAIYHYNDVNKWVHIFGIPSIAFSLLGMLHHTEGFGSFLLADQPIRIDIGLLLFAVLLPIYTIVDFVTGLASTAFFIAQIFLRLHIFGWVAQFVGHGIFEKRAPALLDNLLLIFVAPFFFIFEVLNIFLGYKEKEVKEWNKVVAREIKQFRENKSKKQ</sequence>
<dbReference type="PANTHER" id="PTHR28026">
    <property type="entry name" value="DUF962 DOMAIN PROTEIN (AFU_ORTHOLOGUE AFUA_8G05310)"/>
    <property type="match status" value="1"/>
</dbReference>
<dbReference type="AlphaFoldDB" id="A0A8J8NJD4"/>
<dbReference type="GO" id="GO:0046521">
    <property type="term" value="P:sphingoid catabolic process"/>
    <property type="evidence" value="ECO:0007669"/>
    <property type="project" value="TreeGrafter"/>
</dbReference>
<accession>A0A8J8NJD4</accession>
<proteinExistence type="predicted"/>
<evidence type="ECO:0008006" key="4">
    <source>
        <dbReference type="Google" id="ProtNLM"/>
    </source>
</evidence>
<evidence type="ECO:0000313" key="3">
    <source>
        <dbReference type="Proteomes" id="UP000785679"/>
    </source>
</evidence>
<keyword evidence="1" id="KW-0472">Membrane</keyword>
<keyword evidence="1" id="KW-1133">Transmembrane helix</keyword>
<gene>
    <name evidence="2" type="ORF">FGO68_gene1225</name>
</gene>
<evidence type="ECO:0000313" key="2">
    <source>
        <dbReference type="EMBL" id="TNV75779.1"/>
    </source>
</evidence>
<dbReference type="InterPro" id="IPR009305">
    <property type="entry name" value="Mpo1-like"/>
</dbReference>
<feature type="transmembrane region" description="Helical" evidence="1">
    <location>
        <begin position="103"/>
        <end position="122"/>
    </location>
</feature>
<feature type="transmembrane region" description="Helical" evidence="1">
    <location>
        <begin position="35"/>
        <end position="52"/>
    </location>
</feature>
<dbReference type="GO" id="GO:0005783">
    <property type="term" value="C:endoplasmic reticulum"/>
    <property type="evidence" value="ECO:0007669"/>
    <property type="project" value="TreeGrafter"/>
</dbReference>
<keyword evidence="3" id="KW-1185">Reference proteome</keyword>
<reference evidence="2" key="1">
    <citation type="submission" date="2019-06" db="EMBL/GenBank/DDBJ databases">
        <authorList>
            <person name="Zheng W."/>
        </authorList>
    </citation>
    <scope>NUCLEOTIDE SEQUENCE</scope>
    <source>
        <strain evidence="2">QDHG01</strain>
    </source>
</reference>